<feature type="region of interest" description="Disordered" evidence="1">
    <location>
        <begin position="1"/>
        <end position="29"/>
    </location>
</feature>
<feature type="compositionally biased region" description="Low complexity" evidence="1">
    <location>
        <begin position="1"/>
        <end position="16"/>
    </location>
</feature>
<proteinExistence type="predicted"/>
<organism evidence="2">
    <name type="scientific">uncultured Caudovirales phage</name>
    <dbReference type="NCBI Taxonomy" id="2100421"/>
    <lineage>
        <taxon>Viruses</taxon>
        <taxon>Duplodnaviria</taxon>
        <taxon>Heunggongvirae</taxon>
        <taxon>Uroviricota</taxon>
        <taxon>Caudoviricetes</taxon>
        <taxon>Peduoviridae</taxon>
        <taxon>Maltschvirus</taxon>
        <taxon>Maltschvirus maltsch</taxon>
    </lineage>
</organism>
<name>A0A6J5LV91_9CAUD</name>
<sequence length="48" mass="5386">MTQNTTQKQPAQQQPAPKKPNETGSVSVEGFVRIFDPVNKEVFVEKRA</sequence>
<protein>
    <submittedName>
        <fullName evidence="2">Uncharacterized protein</fullName>
    </submittedName>
</protein>
<reference evidence="2" key="1">
    <citation type="submission" date="2020-04" db="EMBL/GenBank/DDBJ databases">
        <authorList>
            <person name="Chiriac C."/>
            <person name="Salcher M."/>
            <person name="Ghai R."/>
            <person name="Kavagutti S V."/>
        </authorList>
    </citation>
    <scope>NUCLEOTIDE SEQUENCE</scope>
</reference>
<accession>A0A6J5LV91</accession>
<evidence type="ECO:0000256" key="1">
    <source>
        <dbReference type="SAM" id="MobiDB-lite"/>
    </source>
</evidence>
<evidence type="ECO:0000313" key="2">
    <source>
        <dbReference type="EMBL" id="CAB4138031.1"/>
    </source>
</evidence>
<dbReference type="EMBL" id="LR796341">
    <property type="protein sequence ID" value="CAB4138031.1"/>
    <property type="molecule type" value="Genomic_DNA"/>
</dbReference>
<gene>
    <name evidence="2" type="ORF">UFOVP328_224</name>
</gene>